<feature type="region of interest" description="Disordered" evidence="1">
    <location>
        <begin position="1"/>
        <end position="71"/>
    </location>
</feature>
<feature type="compositionally biased region" description="Basic and acidic residues" evidence="1">
    <location>
        <begin position="140"/>
        <end position="159"/>
    </location>
</feature>
<organism evidence="3 4">
    <name type="scientific">Cystoisospora suis</name>
    <dbReference type="NCBI Taxonomy" id="483139"/>
    <lineage>
        <taxon>Eukaryota</taxon>
        <taxon>Sar</taxon>
        <taxon>Alveolata</taxon>
        <taxon>Apicomplexa</taxon>
        <taxon>Conoidasida</taxon>
        <taxon>Coccidia</taxon>
        <taxon>Eucoccidiorida</taxon>
        <taxon>Eimeriorina</taxon>
        <taxon>Sarcocystidae</taxon>
        <taxon>Cystoisospora</taxon>
    </lineage>
</organism>
<sequence length="227" mass="26110">GEKEEEERGREKKSRDADHYTKIEKTSQDPEEDKNGAVQRRGNAESIQSRKRKSCQHEDQEEEKDVEEQRDAFETSGCRDWVISTLPLCMGSYICIEKLPRLIIDLVARVDWEDEKNCLKDISLLLASFFTSLPSEEEGLRTARQAKGDEESKVAERVGDGCSSSQNSPNSNEATCARPEINRIHERYFLPALRTYWKGLLPKRFYEDGTIQVIASLPALYRVFERC</sequence>
<dbReference type="OrthoDB" id="10263226at2759"/>
<reference evidence="3 4" key="1">
    <citation type="journal article" date="2017" name="Int. J. Parasitol.">
        <title>The genome of the protozoan parasite Cystoisospora suis and a reverse vaccinology approach to identify vaccine candidates.</title>
        <authorList>
            <person name="Palmieri N."/>
            <person name="Shrestha A."/>
            <person name="Ruttkowski B."/>
            <person name="Beck T."/>
            <person name="Vogl C."/>
            <person name="Tomley F."/>
            <person name="Blake D.P."/>
            <person name="Joachim A."/>
        </authorList>
    </citation>
    <scope>NUCLEOTIDE SEQUENCE [LARGE SCALE GENOMIC DNA]</scope>
    <source>
        <strain evidence="3 4">Wien I</strain>
    </source>
</reference>
<evidence type="ECO:0000313" key="3">
    <source>
        <dbReference type="EMBL" id="PHJ25633.1"/>
    </source>
</evidence>
<name>A0A2C6LGK1_9APIC</name>
<evidence type="ECO:0000256" key="1">
    <source>
        <dbReference type="SAM" id="MobiDB-lite"/>
    </source>
</evidence>
<dbReference type="AlphaFoldDB" id="A0A2C6LGK1"/>
<feature type="domain" description="DNA mismatch repair protein Mlh1 C-terminal" evidence="2">
    <location>
        <begin position="82"/>
        <end position="227"/>
    </location>
</feature>
<keyword evidence="4" id="KW-1185">Reference proteome</keyword>
<evidence type="ECO:0000259" key="2">
    <source>
        <dbReference type="Pfam" id="PF16413"/>
    </source>
</evidence>
<dbReference type="EMBL" id="MIGC01000188">
    <property type="protein sequence ID" value="PHJ25633.1"/>
    <property type="molecule type" value="Genomic_DNA"/>
</dbReference>
<feature type="compositionally biased region" description="Basic and acidic residues" evidence="1">
    <location>
        <begin position="1"/>
        <end position="28"/>
    </location>
</feature>
<dbReference type="Pfam" id="PF16413">
    <property type="entry name" value="Mlh1_C"/>
    <property type="match status" value="1"/>
</dbReference>
<dbReference type="VEuPathDB" id="ToxoDB:CSUI_000509"/>
<dbReference type="GeneID" id="94423954"/>
<gene>
    <name evidence="3" type="ORF">CSUI_000509</name>
</gene>
<comment type="caution">
    <text evidence="3">The sequence shown here is derived from an EMBL/GenBank/DDBJ whole genome shotgun (WGS) entry which is preliminary data.</text>
</comment>
<feature type="compositionally biased region" description="Polar residues" evidence="1">
    <location>
        <begin position="162"/>
        <end position="174"/>
    </location>
</feature>
<protein>
    <submittedName>
        <fullName evidence="3">Dna mismatch repair c-terminal domain-containing protein</fullName>
    </submittedName>
</protein>
<dbReference type="RefSeq" id="XP_067927279.1">
    <property type="nucleotide sequence ID" value="XM_068060743.1"/>
</dbReference>
<feature type="region of interest" description="Disordered" evidence="1">
    <location>
        <begin position="140"/>
        <end position="175"/>
    </location>
</feature>
<feature type="non-terminal residue" evidence="3">
    <location>
        <position position="1"/>
    </location>
</feature>
<evidence type="ECO:0000313" key="4">
    <source>
        <dbReference type="Proteomes" id="UP000221165"/>
    </source>
</evidence>
<proteinExistence type="predicted"/>
<dbReference type="Proteomes" id="UP000221165">
    <property type="component" value="Unassembled WGS sequence"/>
</dbReference>
<accession>A0A2C6LGK1</accession>
<dbReference type="InterPro" id="IPR032189">
    <property type="entry name" value="Mlh1_C"/>
</dbReference>